<proteinExistence type="predicted"/>
<dbReference type="AlphaFoldDB" id="A0A495J407"/>
<dbReference type="RefSeq" id="WP_121199175.1">
    <property type="nucleotide sequence ID" value="NZ_RBKU01000001.1"/>
</dbReference>
<name>A0A495J407_9SPHI</name>
<evidence type="ECO:0000313" key="2">
    <source>
        <dbReference type="Proteomes" id="UP000268007"/>
    </source>
</evidence>
<protein>
    <submittedName>
        <fullName evidence="1">Uncharacterized protein</fullName>
    </submittedName>
</protein>
<comment type="caution">
    <text evidence="1">The sequence shown here is derived from an EMBL/GenBank/DDBJ whole genome shotgun (WGS) entry which is preliminary data.</text>
</comment>
<dbReference type="Proteomes" id="UP000268007">
    <property type="component" value="Unassembled WGS sequence"/>
</dbReference>
<dbReference type="OrthoDB" id="771388at2"/>
<organism evidence="1 2">
    <name type="scientific">Mucilaginibacter gracilis</name>
    <dbReference type="NCBI Taxonomy" id="423350"/>
    <lineage>
        <taxon>Bacteria</taxon>
        <taxon>Pseudomonadati</taxon>
        <taxon>Bacteroidota</taxon>
        <taxon>Sphingobacteriia</taxon>
        <taxon>Sphingobacteriales</taxon>
        <taxon>Sphingobacteriaceae</taxon>
        <taxon>Mucilaginibacter</taxon>
    </lineage>
</organism>
<gene>
    <name evidence="1" type="ORF">BDD43_3924</name>
</gene>
<reference evidence="1 2" key="1">
    <citation type="submission" date="2018-10" db="EMBL/GenBank/DDBJ databases">
        <title>Genomic Encyclopedia of Archaeal and Bacterial Type Strains, Phase II (KMG-II): from individual species to whole genera.</title>
        <authorList>
            <person name="Goeker M."/>
        </authorList>
    </citation>
    <scope>NUCLEOTIDE SEQUENCE [LARGE SCALE GENOMIC DNA]</scope>
    <source>
        <strain evidence="1 2">DSM 18602</strain>
    </source>
</reference>
<evidence type="ECO:0000313" key="1">
    <source>
        <dbReference type="EMBL" id="RKR83710.1"/>
    </source>
</evidence>
<keyword evidence="2" id="KW-1185">Reference proteome</keyword>
<sequence length="65" mass="7069">MLNPDQKIPCPICNATILFDVKQLLMGIQFGCPNCHASVGLASESKELVQQTMHKIEELKAGASK</sequence>
<dbReference type="EMBL" id="RBKU01000001">
    <property type="protein sequence ID" value="RKR83710.1"/>
    <property type="molecule type" value="Genomic_DNA"/>
</dbReference>
<accession>A0A495J407</accession>